<keyword evidence="2" id="KW-0812">Transmembrane</keyword>
<evidence type="ECO:0000313" key="4">
    <source>
        <dbReference type="Proteomes" id="UP000799291"/>
    </source>
</evidence>
<name>A0A6G1JEI6_9PLEO</name>
<feature type="compositionally biased region" description="Low complexity" evidence="1">
    <location>
        <begin position="391"/>
        <end position="404"/>
    </location>
</feature>
<dbReference type="OrthoDB" id="5431149at2759"/>
<reference evidence="3" key="1">
    <citation type="journal article" date="2020" name="Stud. Mycol.">
        <title>101 Dothideomycetes genomes: a test case for predicting lifestyles and emergence of pathogens.</title>
        <authorList>
            <person name="Haridas S."/>
            <person name="Albert R."/>
            <person name="Binder M."/>
            <person name="Bloem J."/>
            <person name="Labutti K."/>
            <person name="Salamov A."/>
            <person name="Andreopoulos B."/>
            <person name="Baker S."/>
            <person name="Barry K."/>
            <person name="Bills G."/>
            <person name="Bluhm B."/>
            <person name="Cannon C."/>
            <person name="Castanera R."/>
            <person name="Culley D."/>
            <person name="Daum C."/>
            <person name="Ezra D."/>
            <person name="Gonzalez J."/>
            <person name="Henrissat B."/>
            <person name="Kuo A."/>
            <person name="Liang C."/>
            <person name="Lipzen A."/>
            <person name="Lutzoni F."/>
            <person name="Magnuson J."/>
            <person name="Mondo S."/>
            <person name="Nolan M."/>
            <person name="Ohm R."/>
            <person name="Pangilinan J."/>
            <person name="Park H.-J."/>
            <person name="Ramirez L."/>
            <person name="Alfaro M."/>
            <person name="Sun H."/>
            <person name="Tritt A."/>
            <person name="Yoshinaga Y."/>
            <person name="Zwiers L.-H."/>
            <person name="Turgeon B."/>
            <person name="Goodwin S."/>
            <person name="Spatafora J."/>
            <person name="Crous P."/>
            <person name="Grigoriev I."/>
        </authorList>
    </citation>
    <scope>NUCLEOTIDE SEQUENCE</scope>
    <source>
        <strain evidence="3">CBS 122367</strain>
    </source>
</reference>
<feature type="compositionally biased region" description="Low complexity" evidence="1">
    <location>
        <begin position="280"/>
        <end position="294"/>
    </location>
</feature>
<feature type="transmembrane region" description="Helical" evidence="2">
    <location>
        <begin position="7"/>
        <end position="29"/>
    </location>
</feature>
<sequence>MFGSRRYYLSLLGVVAWFTTAANTTLDIIDATSLSGTHVSFTGLVIAASVLDFVALGSLTVFTIQHAWTRDGIVKDSRGRRMLATSCIALSAGAMIVSLVSVVTIKTRREDISPSRSSGPVTNWNSHLAGQIVVWVLAFLGQIALFSSPLWSKPTQEGQIVTVSGPRDSVMSEVRHSNTTTNLYVLQPTQPSSPLAGLPSPTFSARSSNSLKSWRDSLQHVVRPVTSRTKLIKQPSFTRDAPSLYSIDNRSIKSASHPDGFDSWEVDPSTRDAVVQIASTVTSPSATAPVSAPSRGTALEPIPGSRPASPARALDGPFPSSDDSDSELVPPPKMMPDISRPPSPAVSEAHIHPLFRTESPTPPPAATPGTNILASPLATQMITCPPRPYSRMRSNSSRAASPSPLHRAISPQGNSSRSPSPPTREMTPPIPDFVLNSSPRSSTSQSRRKVSLQVETSR</sequence>
<keyword evidence="2" id="KW-1133">Transmembrane helix</keyword>
<feature type="compositionally biased region" description="Pro residues" evidence="1">
    <location>
        <begin position="329"/>
        <end position="344"/>
    </location>
</feature>
<gene>
    <name evidence="3" type="ORF">K458DRAFT_293005</name>
</gene>
<keyword evidence="2" id="KW-0472">Membrane</keyword>
<evidence type="ECO:0000256" key="1">
    <source>
        <dbReference type="SAM" id="MobiDB-lite"/>
    </source>
</evidence>
<dbReference type="AlphaFoldDB" id="A0A6G1JEI6"/>
<dbReference type="Proteomes" id="UP000799291">
    <property type="component" value="Unassembled WGS sequence"/>
</dbReference>
<feature type="transmembrane region" description="Helical" evidence="2">
    <location>
        <begin position="41"/>
        <end position="62"/>
    </location>
</feature>
<keyword evidence="4" id="KW-1185">Reference proteome</keyword>
<feature type="transmembrane region" description="Helical" evidence="2">
    <location>
        <begin position="83"/>
        <end position="105"/>
    </location>
</feature>
<dbReference type="EMBL" id="MU005573">
    <property type="protein sequence ID" value="KAF2688640.1"/>
    <property type="molecule type" value="Genomic_DNA"/>
</dbReference>
<protein>
    <submittedName>
        <fullName evidence="3">Uncharacterized protein</fullName>
    </submittedName>
</protein>
<accession>A0A6G1JEI6</accession>
<proteinExistence type="predicted"/>
<feature type="compositionally biased region" description="Polar residues" evidence="1">
    <location>
        <begin position="369"/>
        <end position="382"/>
    </location>
</feature>
<evidence type="ECO:0000256" key="2">
    <source>
        <dbReference type="SAM" id="Phobius"/>
    </source>
</evidence>
<organism evidence="3 4">
    <name type="scientific">Lentithecium fluviatile CBS 122367</name>
    <dbReference type="NCBI Taxonomy" id="1168545"/>
    <lineage>
        <taxon>Eukaryota</taxon>
        <taxon>Fungi</taxon>
        <taxon>Dikarya</taxon>
        <taxon>Ascomycota</taxon>
        <taxon>Pezizomycotina</taxon>
        <taxon>Dothideomycetes</taxon>
        <taxon>Pleosporomycetidae</taxon>
        <taxon>Pleosporales</taxon>
        <taxon>Massarineae</taxon>
        <taxon>Lentitheciaceae</taxon>
        <taxon>Lentithecium</taxon>
    </lineage>
</organism>
<evidence type="ECO:0000313" key="3">
    <source>
        <dbReference type="EMBL" id="KAF2688640.1"/>
    </source>
</evidence>
<feature type="region of interest" description="Disordered" evidence="1">
    <location>
        <begin position="280"/>
        <end position="458"/>
    </location>
</feature>